<organism evidence="2 3">
    <name type="scientific">Trypanosoma theileri</name>
    <dbReference type="NCBI Taxonomy" id="67003"/>
    <lineage>
        <taxon>Eukaryota</taxon>
        <taxon>Discoba</taxon>
        <taxon>Euglenozoa</taxon>
        <taxon>Kinetoplastea</taxon>
        <taxon>Metakinetoplastina</taxon>
        <taxon>Trypanosomatida</taxon>
        <taxon>Trypanosomatidae</taxon>
        <taxon>Trypanosoma</taxon>
    </lineage>
</organism>
<evidence type="ECO:0000313" key="3">
    <source>
        <dbReference type="Proteomes" id="UP000192257"/>
    </source>
</evidence>
<sequence length="118" mass="13288">MIKTVMVRCYLLCLLTLALCCACGLVWADSPKASDALIKTSTIGVPSLVRRAIPAQEDENWLLHEDEDEDGDKQMLPGYMGLNVLLVPLKWSQSSSRFLLRQVLLILVPIWDQIDQVF</sequence>
<name>A0A1X0NFC7_9TRYP</name>
<keyword evidence="1" id="KW-0732">Signal</keyword>
<evidence type="ECO:0000313" key="2">
    <source>
        <dbReference type="EMBL" id="ORC81013.1"/>
    </source>
</evidence>
<dbReference type="RefSeq" id="XP_028876846.1">
    <property type="nucleotide sequence ID" value="XM_029031857.1"/>
</dbReference>
<protein>
    <submittedName>
        <fullName evidence="2">Uncharacterized protein</fullName>
    </submittedName>
</protein>
<gene>
    <name evidence="2" type="ORF">TM35_001331000</name>
</gene>
<dbReference type="VEuPathDB" id="TriTrypDB:TM35_001331000"/>
<dbReference type="Proteomes" id="UP000192257">
    <property type="component" value="Unassembled WGS sequence"/>
</dbReference>
<evidence type="ECO:0000256" key="1">
    <source>
        <dbReference type="SAM" id="SignalP"/>
    </source>
</evidence>
<comment type="caution">
    <text evidence="2">The sequence shown here is derived from an EMBL/GenBank/DDBJ whole genome shotgun (WGS) entry which is preliminary data.</text>
</comment>
<reference evidence="2 3" key="1">
    <citation type="submission" date="2017-03" db="EMBL/GenBank/DDBJ databases">
        <title>An alternative strategy for trypanosome survival in the mammalian bloodstream revealed through genome and transcriptome analysis of the ubiquitous bovine parasite Trypanosoma (Megatrypanum) theileri.</title>
        <authorList>
            <person name="Kelly S."/>
            <person name="Ivens A."/>
            <person name="Mott A."/>
            <person name="O'Neill E."/>
            <person name="Emms D."/>
            <person name="Macleod O."/>
            <person name="Voorheis P."/>
            <person name="Matthews J."/>
            <person name="Matthews K."/>
            <person name="Carrington M."/>
        </authorList>
    </citation>
    <scope>NUCLEOTIDE SEQUENCE [LARGE SCALE GENOMIC DNA]</scope>
    <source>
        <strain evidence="2">Edinburgh</strain>
    </source>
</reference>
<keyword evidence="3" id="KW-1185">Reference proteome</keyword>
<accession>A0A1X0NFC7</accession>
<dbReference type="EMBL" id="NBCO01000133">
    <property type="protein sequence ID" value="ORC81013.1"/>
    <property type="molecule type" value="Genomic_DNA"/>
</dbReference>
<dbReference type="GeneID" id="39991637"/>
<feature type="chain" id="PRO_5012213644" evidence="1">
    <location>
        <begin position="29"/>
        <end position="118"/>
    </location>
</feature>
<feature type="signal peptide" evidence="1">
    <location>
        <begin position="1"/>
        <end position="28"/>
    </location>
</feature>
<proteinExistence type="predicted"/>
<dbReference type="AlphaFoldDB" id="A0A1X0NFC7"/>